<evidence type="ECO:0000313" key="2">
    <source>
        <dbReference type="EMBL" id="BAU80989.1"/>
    </source>
</evidence>
<dbReference type="PANTHER" id="PTHR42815">
    <property type="entry name" value="FAD-BINDING, PUTATIVE (AFU_ORTHOLOGUE AFUA_6G07600)-RELATED"/>
    <property type="match status" value="1"/>
</dbReference>
<evidence type="ECO:0000313" key="3">
    <source>
        <dbReference type="Proteomes" id="UP000217676"/>
    </source>
</evidence>
<gene>
    <name evidence="2" type="ORF">SLA_0034</name>
</gene>
<dbReference type="InterPro" id="IPR012349">
    <property type="entry name" value="Split_barrel_FMN-bd"/>
</dbReference>
<organism evidence="2 3">
    <name type="scientific">Streptomyces laurentii</name>
    <dbReference type="NCBI Taxonomy" id="39478"/>
    <lineage>
        <taxon>Bacteria</taxon>
        <taxon>Bacillati</taxon>
        <taxon>Actinomycetota</taxon>
        <taxon>Actinomycetes</taxon>
        <taxon>Kitasatosporales</taxon>
        <taxon>Streptomycetaceae</taxon>
        <taxon>Streptomyces</taxon>
    </lineage>
</organism>
<dbReference type="AlphaFoldDB" id="A0A169MYG7"/>
<dbReference type="PANTHER" id="PTHR42815:SF2">
    <property type="entry name" value="FAD-BINDING, PUTATIVE (AFU_ORTHOLOGUE AFUA_6G07600)-RELATED"/>
    <property type="match status" value="1"/>
</dbReference>
<dbReference type="SUPFAM" id="SSF50475">
    <property type="entry name" value="FMN-binding split barrel"/>
    <property type="match status" value="1"/>
</dbReference>
<dbReference type="KEGG" id="slau:SLA_0034"/>
<dbReference type="Proteomes" id="UP000217676">
    <property type="component" value="Chromosome"/>
</dbReference>
<feature type="domain" description="Pyridoxamine 5'-phosphate oxidase N-terminal" evidence="1">
    <location>
        <begin position="164"/>
        <end position="261"/>
    </location>
</feature>
<accession>A0A169MYG7</accession>
<dbReference type="InterPro" id="IPR011576">
    <property type="entry name" value="Pyridox_Oxase_N"/>
</dbReference>
<proteinExistence type="predicted"/>
<dbReference type="EMBL" id="AP017424">
    <property type="protein sequence ID" value="BAU80989.1"/>
    <property type="molecule type" value="Genomic_DNA"/>
</dbReference>
<sequence>MGVYHSGERTVQERAGLLDHADFSSAAIKSEIPDIARGFLAEQPMLVIGATDAHGDVWASLLTGEPGFVTATGPAGLAVTTTPAAGDPLHDTLAAPAHLGMIAIEPATRRRMRMNGRSRPTPDGGLDIALDQIYANCPKYIQKRQPSHVADQPATPRHSHELGAEQLEFIAATDTFFIATADAGGNADASHRGGNPGFLQALGPTRLRWPDYVGNAMFGTLGNIELNPRAGLLLPDWSTGTLLQLTGTATVDWNPDHTDGLPGAQRVVEFTIDRVVQTEHASPLRWSAPQYSRFNPPAPQLVQGAPA</sequence>
<dbReference type="Pfam" id="PF01243">
    <property type="entry name" value="PNPOx_N"/>
    <property type="match status" value="1"/>
</dbReference>
<reference evidence="2 3" key="1">
    <citation type="journal article" date="2016" name="Genome Announc.">
        <title>Complete Genome Sequence of Thiostrepton-Producing Streptomyces laurentii ATCC 31255.</title>
        <authorList>
            <person name="Doi K."/>
            <person name="Fujino Y."/>
            <person name="Nagayoshi Y."/>
            <person name="Ohshima T."/>
            <person name="Ogata S."/>
        </authorList>
    </citation>
    <scope>NUCLEOTIDE SEQUENCE [LARGE SCALE GENOMIC DNA]</scope>
    <source>
        <strain evidence="2 3">ATCC 31255</strain>
    </source>
</reference>
<protein>
    <recommendedName>
        <fullName evidence="1">Pyridoxamine 5'-phosphate oxidase N-terminal domain-containing protein</fullName>
    </recommendedName>
</protein>
<name>A0A169MYG7_STRLU</name>
<keyword evidence="3" id="KW-1185">Reference proteome</keyword>
<dbReference type="Gene3D" id="2.30.110.10">
    <property type="entry name" value="Electron Transport, Fmn-binding Protein, Chain A"/>
    <property type="match status" value="1"/>
</dbReference>
<evidence type="ECO:0000259" key="1">
    <source>
        <dbReference type="Pfam" id="PF01243"/>
    </source>
</evidence>